<feature type="transmembrane region" description="Helical" evidence="13">
    <location>
        <begin position="20"/>
        <end position="43"/>
    </location>
</feature>
<keyword evidence="3 13" id="KW-0813">Transport</keyword>
<keyword evidence="5" id="KW-0997">Cell inner membrane</keyword>
<feature type="transmembrane region" description="Helical" evidence="13">
    <location>
        <begin position="191"/>
        <end position="210"/>
    </location>
</feature>
<feature type="transmembrane region" description="Helical" evidence="13">
    <location>
        <begin position="390"/>
        <end position="411"/>
    </location>
</feature>
<evidence type="ECO:0000256" key="2">
    <source>
        <dbReference type="ARBA" id="ARBA00009819"/>
    </source>
</evidence>
<evidence type="ECO:0000256" key="7">
    <source>
        <dbReference type="ARBA" id="ARBA00022692"/>
    </source>
</evidence>
<dbReference type="PANTHER" id="PTHR30365:SF0">
    <property type="entry name" value="CYTOCHROME BD-I UBIQUINOL OXIDASE SUBUNIT 1"/>
    <property type="match status" value="1"/>
</dbReference>
<evidence type="ECO:0000256" key="9">
    <source>
        <dbReference type="ARBA" id="ARBA00022982"/>
    </source>
</evidence>
<keyword evidence="15" id="KW-1185">Reference proteome</keyword>
<evidence type="ECO:0000256" key="6">
    <source>
        <dbReference type="ARBA" id="ARBA00022617"/>
    </source>
</evidence>
<dbReference type="AlphaFoldDB" id="A0A942IE31"/>
<evidence type="ECO:0000256" key="1">
    <source>
        <dbReference type="ARBA" id="ARBA00004429"/>
    </source>
</evidence>
<dbReference type="EMBL" id="JAGXTP010000001">
    <property type="protein sequence ID" value="MBS3849204.1"/>
    <property type="molecule type" value="Genomic_DNA"/>
</dbReference>
<evidence type="ECO:0000256" key="8">
    <source>
        <dbReference type="ARBA" id="ARBA00022723"/>
    </source>
</evidence>
<dbReference type="GO" id="GO:0020037">
    <property type="term" value="F:heme binding"/>
    <property type="evidence" value="ECO:0007669"/>
    <property type="project" value="TreeGrafter"/>
</dbReference>
<keyword evidence="9 13" id="KW-0249">Electron transport</keyword>
<evidence type="ECO:0000256" key="5">
    <source>
        <dbReference type="ARBA" id="ARBA00022519"/>
    </source>
</evidence>
<comment type="subcellular location">
    <subcellularLocation>
        <location evidence="1">Cell inner membrane</location>
        <topology evidence="1">Multi-pass membrane protein</topology>
    </subcellularLocation>
</comment>
<keyword evidence="11 13" id="KW-0408">Iron</keyword>
<dbReference type="GO" id="GO:0016682">
    <property type="term" value="F:oxidoreductase activity, acting on diphenols and related substances as donors, oxygen as acceptor"/>
    <property type="evidence" value="ECO:0007669"/>
    <property type="project" value="TreeGrafter"/>
</dbReference>
<dbReference type="GO" id="GO:0005886">
    <property type="term" value="C:plasma membrane"/>
    <property type="evidence" value="ECO:0007669"/>
    <property type="project" value="UniProtKB-SubCell"/>
</dbReference>
<evidence type="ECO:0000256" key="12">
    <source>
        <dbReference type="ARBA" id="ARBA00023136"/>
    </source>
</evidence>
<feature type="transmembrane region" description="Helical" evidence="13">
    <location>
        <begin position="55"/>
        <end position="74"/>
    </location>
</feature>
<evidence type="ECO:0000313" key="15">
    <source>
        <dbReference type="Proteomes" id="UP000678281"/>
    </source>
</evidence>
<proteinExistence type="inferred from homology"/>
<dbReference type="Proteomes" id="UP000678281">
    <property type="component" value="Unassembled WGS sequence"/>
</dbReference>
<dbReference type="GO" id="GO:0070069">
    <property type="term" value="C:cytochrome complex"/>
    <property type="evidence" value="ECO:0007669"/>
    <property type="project" value="UniProtKB-UniRule"/>
</dbReference>
<dbReference type="GO" id="GO:0009055">
    <property type="term" value="F:electron transfer activity"/>
    <property type="evidence" value="ECO:0007669"/>
    <property type="project" value="UniProtKB-UniRule"/>
</dbReference>
<keyword evidence="6 13" id="KW-0349">Heme</keyword>
<dbReference type="Pfam" id="PF01654">
    <property type="entry name" value="Cyt_bd_oxida_I"/>
    <property type="match status" value="1"/>
</dbReference>
<evidence type="ECO:0000313" key="14">
    <source>
        <dbReference type="EMBL" id="MBS3849204.1"/>
    </source>
</evidence>
<dbReference type="GO" id="GO:0046872">
    <property type="term" value="F:metal ion binding"/>
    <property type="evidence" value="ECO:0007669"/>
    <property type="project" value="UniProtKB-UniRule"/>
</dbReference>
<evidence type="ECO:0000256" key="13">
    <source>
        <dbReference type="PIRNR" id="PIRNR006446"/>
    </source>
</evidence>
<keyword evidence="10 13" id="KW-1133">Transmembrane helix</keyword>
<dbReference type="PANTHER" id="PTHR30365">
    <property type="entry name" value="CYTOCHROME D UBIQUINOL OXIDASE"/>
    <property type="match status" value="1"/>
</dbReference>
<keyword evidence="7 13" id="KW-0812">Transmembrane</keyword>
<protein>
    <submittedName>
        <fullName evidence="14">Cytochrome ubiquinol oxidase subunit I</fullName>
        <ecNumber evidence="14">1.10.3.-</ecNumber>
    </submittedName>
</protein>
<organism evidence="14 15">
    <name type="scientific">Devosia litorisediminis</name>
    <dbReference type="NCBI Taxonomy" id="2829817"/>
    <lineage>
        <taxon>Bacteria</taxon>
        <taxon>Pseudomonadati</taxon>
        <taxon>Pseudomonadota</taxon>
        <taxon>Alphaproteobacteria</taxon>
        <taxon>Hyphomicrobiales</taxon>
        <taxon>Devosiaceae</taxon>
        <taxon>Devosia</taxon>
    </lineage>
</organism>
<feature type="transmembrane region" description="Helical" evidence="13">
    <location>
        <begin position="94"/>
        <end position="119"/>
    </location>
</feature>
<feature type="transmembrane region" description="Helical" evidence="13">
    <location>
        <begin position="131"/>
        <end position="153"/>
    </location>
</feature>
<comment type="caution">
    <text evidence="14">The sequence shown here is derived from an EMBL/GenBank/DDBJ whole genome shotgun (WGS) entry which is preliminary data.</text>
</comment>
<keyword evidence="12 13" id="KW-0472">Membrane</keyword>
<comment type="similarity">
    <text evidence="2 13">Belongs to the cytochrome ubiquinol oxidase subunit 1 family.</text>
</comment>
<feature type="transmembrane region" description="Helical" evidence="13">
    <location>
        <begin position="222"/>
        <end position="240"/>
    </location>
</feature>
<dbReference type="EC" id="1.10.3.-" evidence="14"/>
<keyword evidence="14" id="KW-0560">Oxidoreductase</keyword>
<dbReference type="GO" id="GO:0019646">
    <property type="term" value="P:aerobic electron transport chain"/>
    <property type="evidence" value="ECO:0007669"/>
    <property type="project" value="InterPro"/>
</dbReference>
<evidence type="ECO:0000256" key="11">
    <source>
        <dbReference type="ARBA" id="ARBA00023004"/>
    </source>
</evidence>
<keyword evidence="8 13" id="KW-0479">Metal-binding</keyword>
<evidence type="ECO:0000256" key="10">
    <source>
        <dbReference type="ARBA" id="ARBA00022989"/>
    </source>
</evidence>
<feature type="transmembrane region" description="Helical" evidence="13">
    <location>
        <begin position="423"/>
        <end position="446"/>
    </location>
</feature>
<gene>
    <name evidence="14" type="ORF">KD146_10905</name>
</gene>
<evidence type="ECO:0000256" key="3">
    <source>
        <dbReference type="ARBA" id="ARBA00022448"/>
    </source>
</evidence>
<dbReference type="PIRSF" id="PIRSF006446">
    <property type="entry name" value="Cyt_quinol_oxidase_1"/>
    <property type="match status" value="1"/>
</dbReference>
<keyword evidence="4 13" id="KW-1003">Cell membrane</keyword>
<accession>A0A942IE31</accession>
<name>A0A942IE31_9HYPH</name>
<dbReference type="InterPro" id="IPR002585">
    <property type="entry name" value="Cyt-d_ubiquinol_oxidase_su_1"/>
</dbReference>
<feature type="transmembrane region" description="Helical" evidence="13">
    <location>
        <begin position="473"/>
        <end position="496"/>
    </location>
</feature>
<dbReference type="RefSeq" id="WP_212658693.1">
    <property type="nucleotide sequence ID" value="NZ_JAGXTP010000001.1"/>
</dbReference>
<sequence>MIDMTVVELSRWQFAATAMYHFLFVPLTLGLSFMMAIMESTYVMTGREIWRKATLFWGTLFGVNFAMGVATGIVMEFQFGMNWSYYSHYVGDVFGAPLAIEGLMAFFLEATFIGLFFFGWDRLSKVGHLTVTWLTALGANFSALWILIANGWMQNPVGAKFNPDTMRMEVTDFIAVIFNQVAQAKFVHTVSAGYVCGAVFIFAISALFLLQGKHIELAKRSMVVAASFGLASALSVVVLGDESGYVATEHQQMKIAAMEAMYHTEPAPAALTLFAIPSDLPGEPAFQVQLPWVLGLITTRSIDRDLPGITELTEHAAIRVQSGIVAYKALQEIRADGTNTAARATFDEHWADLGYGLLLKKYREDVENATGEEITMAALDTVPDVWPLFWSFRVMVAIGFFFIAFFGVWFYRASRGWLDTSRPMLWIAFATLPLPWLAIEAGWLIAEYGRQPWAVEGVLPTFYAASGLHFWDLVISLTFYVALYTVLLVIMVMLMLKIIKAGPQDKLFAAADEGEDADFVVAALPATPANKELGS</sequence>
<evidence type="ECO:0000256" key="4">
    <source>
        <dbReference type="ARBA" id="ARBA00022475"/>
    </source>
</evidence>
<reference evidence="14" key="1">
    <citation type="submission" date="2021-04" db="EMBL/GenBank/DDBJ databases">
        <title>Devosia litorisediminis sp. nov., isolated from a sand dune.</title>
        <authorList>
            <person name="Park S."/>
            <person name="Yoon J.-H."/>
        </authorList>
    </citation>
    <scope>NUCLEOTIDE SEQUENCE</scope>
    <source>
        <strain evidence="14">BSSL-BM10</strain>
    </source>
</reference>